<dbReference type="InterPro" id="IPR010140">
    <property type="entry name" value="Histidinol_P_phosphatase_HisJ"/>
</dbReference>
<dbReference type="CDD" id="cd12110">
    <property type="entry name" value="PHP_HisPPase_Hisj_like"/>
    <property type="match status" value="1"/>
</dbReference>
<sequence>MPFSHHSHSGQFCPGHAKNQLEEVIQTAIAQKMEVFCLTEHMPRGKEDFYPEEKADGLTTEEWLIENEAAFFTEASRLREKYASQIKLVIGFEIDWIRPESLRLIETSLSRLPFELFVGSVHHVHTIPIDYDADTYRQAKELAGGTDERLFEDYYDSQLDMLQKLKPPVVGHFDLIRLKSDDPNASFVQYPKVWEKIQRNLRFVAEYGGMTEPYPKAEICQEFLSMGGRFCMSDDSHGIDQVGFGYRQVLDFVTQTGITVLHYLDLSDEGTAFDARFPSTRIRSVSVEELKQKPFYQ</sequence>
<evidence type="ECO:0000256" key="6">
    <source>
        <dbReference type="ARBA" id="ARBA00023102"/>
    </source>
</evidence>
<reference key="1">
    <citation type="journal article" date="2014" name="PLoS Genet.">
        <title>Signature Gene Expression Reveals Novel Clues to the Molecular Mechanisms of Dimorphic Transition in Penicillium marneffei.</title>
        <authorList>
            <person name="Yang E."/>
            <person name="Wang G."/>
            <person name="Cai J."/>
            <person name="Woo P.C."/>
            <person name="Lau S.K."/>
            <person name="Yuen K.-Y."/>
            <person name="Chow W.-N."/>
            <person name="Lin X."/>
        </authorList>
    </citation>
    <scope>NUCLEOTIDE SEQUENCE [LARGE SCALE GENOMIC DNA]</scope>
    <source>
        <strain>PM1</strain>
    </source>
</reference>
<dbReference type="PANTHER" id="PTHR21039">
    <property type="entry name" value="HISTIDINOL PHOSPHATASE-RELATED"/>
    <property type="match status" value="1"/>
</dbReference>
<dbReference type="InterPro" id="IPR016195">
    <property type="entry name" value="Pol/histidinol_Pase-like"/>
</dbReference>
<dbReference type="EC" id="3.1.3.15" evidence="3 8"/>
<reference evidence="10" key="2">
    <citation type="journal article" date="2014" name="PLoS Genet.">
        <title>Signature gene expression reveals novel clues to the molecular mechanisms of dimorphic transition in Penicillium marneffei.</title>
        <authorList>
            <person name="Yang E."/>
            <person name="Wang G."/>
            <person name="Cai J."/>
            <person name="Woo P.C."/>
            <person name="Lau S.K."/>
            <person name="Yuen K.-Y."/>
            <person name="Chow W.-N."/>
            <person name="Lin X."/>
        </authorList>
    </citation>
    <scope>NUCLEOTIDE SEQUENCE</scope>
    <source>
        <strain evidence="10">PM1</strain>
    </source>
</reference>
<comment type="caution">
    <text evidence="10">The sequence shown here is derived from an EMBL/GenBank/DDBJ whole genome shotgun (WGS) entry which is preliminary data.</text>
</comment>
<dbReference type="eggNOG" id="ENOG502RXUQ">
    <property type="taxonomic scope" value="Eukaryota"/>
</dbReference>
<evidence type="ECO:0000313" key="10">
    <source>
        <dbReference type="EMBL" id="KFX44444.1"/>
    </source>
</evidence>
<dbReference type="Pfam" id="PF02811">
    <property type="entry name" value="PHP"/>
    <property type="match status" value="1"/>
</dbReference>
<proteinExistence type="inferred from homology"/>
<evidence type="ECO:0000256" key="2">
    <source>
        <dbReference type="ARBA" id="ARBA00009152"/>
    </source>
</evidence>
<dbReference type="AlphaFoldDB" id="A0A093V382"/>
<comment type="pathway">
    <text evidence="1 8">Amino-acid biosynthesis; L-histidine biosynthesis; L-histidine from 5-phospho-alpha-D-ribose 1-diphosphate: step 8/9.</text>
</comment>
<dbReference type="GO" id="GO:0000105">
    <property type="term" value="P:L-histidine biosynthetic process"/>
    <property type="evidence" value="ECO:0007669"/>
    <property type="project" value="UniProtKB-UniRule"/>
</dbReference>
<dbReference type="GO" id="GO:0004401">
    <property type="term" value="F:histidinol-phosphatase activity"/>
    <property type="evidence" value="ECO:0007669"/>
    <property type="project" value="UniProtKB-UniRule"/>
</dbReference>
<evidence type="ECO:0000256" key="7">
    <source>
        <dbReference type="ARBA" id="ARBA00049158"/>
    </source>
</evidence>
<dbReference type="Gene3D" id="3.20.20.140">
    <property type="entry name" value="Metal-dependent hydrolases"/>
    <property type="match status" value="1"/>
</dbReference>
<comment type="similarity">
    <text evidence="2 8">Belongs to the PHP hydrolase family. HisK subfamily.</text>
</comment>
<dbReference type="HOGENOM" id="CLU_054611_0_1_1"/>
<dbReference type="EMBL" id="JPOX01000028">
    <property type="protein sequence ID" value="KFX44444.1"/>
    <property type="molecule type" value="Genomic_DNA"/>
</dbReference>
<dbReference type="UniPathway" id="UPA00031">
    <property type="reaction ID" value="UER00013"/>
</dbReference>
<evidence type="ECO:0000256" key="5">
    <source>
        <dbReference type="ARBA" id="ARBA00022801"/>
    </source>
</evidence>
<dbReference type="SUPFAM" id="SSF89550">
    <property type="entry name" value="PHP domain-like"/>
    <property type="match status" value="1"/>
</dbReference>
<dbReference type="PANTHER" id="PTHR21039:SF0">
    <property type="entry name" value="HISTIDINOL-PHOSPHATASE"/>
    <property type="match status" value="1"/>
</dbReference>
<evidence type="ECO:0000256" key="3">
    <source>
        <dbReference type="ARBA" id="ARBA00013085"/>
    </source>
</evidence>
<dbReference type="NCBIfam" id="TIGR01856">
    <property type="entry name" value="hisJ_fam"/>
    <property type="match status" value="1"/>
</dbReference>
<evidence type="ECO:0000256" key="4">
    <source>
        <dbReference type="ARBA" id="ARBA00022605"/>
    </source>
</evidence>
<keyword evidence="4 8" id="KW-0028">Amino-acid biosynthesis</keyword>
<keyword evidence="6 8" id="KW-0368">Histidine biosynthesis</keyword>
<evidence type="ECO:0000256" key="8">
    <source>
        <dbReference type="RuleBase" id="RU366003"/>
    </source>
</evidence>
<feature type="domain" description="PHP" evidence="9">
    <location>
        <begin position="5"/>
        <end position="210"/>
    </location>
</feature>
<gene>
    <name evidence="10" type="ORF">GQ26_0280410</name>
</gene>
<dbReference type="FunFam" id="3.20.20.140:FF:000059">
    <property type="entry name" value="Histidinol-phosphatase"/>
    <property type="match status" value="1"/>
</dbReference>
<keyword evidence="5 8" id="KW-0378">Hydrolase</keyword>
<evidence type="ECO:0000259" key="9">
    <source>
        <dbReference type="Pfam" id="PF02811"/>
    </source>
</evidence>
<dbReference type="InterPro" id="IPR004013">
    <property type="entry name" value="PHP_dom"/>
</dbReference>
<accession>A0A093V382</accession>
<evidence type="ECO:0000256" key="1">
    <source>
        <dbReference type="ARBA" id="ARBA00004970"/>
    </source>
</evidence>
<name>A0A093V382_TALMA</name>
<dbReference type="GO" id="GO:0005737">
    <property type="term" value="C:cytoplasm"/>
    <property type="evidence" value="ECO:0007669"/>
    <property type="project" value="TreeGrafter"/>
</dbReference>
<protein>
    <recommendedName>
        <fullName evidence="3 8">Histidinol-phosphatase</fullName>
        <shortName evidence="8">HolPase</shortName>
        <ecNumber evidence="3 8">3.1.3.15</ecNumber>
    </recommendedName>
</protein>
<comment type="catalytic activity">
    <reaction evidence="7 8">
        <text>L-histidinol phosphate + H2O = L-histidinol + phosphate</text>
        <dbReference type="Rhea" id="RHEA:14465"/>
        <dbReference type="ChEBI" id="CHEBI:15377"/>
        <dbReference type="ChEBI" id="CHEBI:43474"/>
        <dbReference type="ChEBI" id="CHEBI:57699"/>
        <dbReference type="ChEBI" id="CHEBI:57980"/>
        <dbReference type="EC" id="3.1.3.15"/>
    </reaction>
</comment>
<organism evidence="10">
    <name type="scientific">Talaromyces marneffei PM1</name>
    <dbReference type="NCBI Taxonomy" id="1077442"/>
    <lineage>
        <taxon>Eukaryota</taxon>
        <taxon>Fungi</taxon>
        <taxon>Dikarya</taxon>
        <taxon>Ascomycota</taxon>
        <taxon>Pezizomycotina</taxon>
        <taxon>Eurotiomycetes</taxon>
        <taxon>Eurotiomycetidae</taxon>
        <taxon>Eurotiales</taxon>
        <taxon>Trichocomaceae</taxon>
        <taxon>Talaromyces</taxon>
        <taxon>Talaromyces sect. Talaromyces</taxon>
    </lineage>
</organism>